<evidence type="ECO:0000256" key="1">
    <source>
        <dbReference type="ARBA" id="ARBA00004496"/>
    </source>
</evidence>
<evidence type="ECO:0000256" key="2">
    <source>
        <dbReference type="ARBA" id="ARBA00022490"/>
    </source>
</evidence>
<comment type="similarity">
    <text evidence="5">Belongs to the Rap family.</text>
</comment>
<dbReference type="InterPro" id="IPR011990">
    <property type="entry name" value="TPR-like_helical_dom_sf"/>
</dbReference>
<organism evidence="6 8">
    <name type="scientific">Bacillus glycinifermentans</name>
    <dbReference type="NCBI Taxonomy" id="1664069"/>
    <lineage>
        <taxon>Bacteria</taxon>
        <taxon>Bacillati</taxon>
        <taxon>Bacillota</taxon>
        <taxon>Bacilli</taxon>
        <taxon>Bacillales</taxon>
        <taxon>Bacillaceae</taxon>
        <taxon>Bacillus</taxon>
    </lineage>
</organism>
<dbReference type="GO" id="GO:0005737">
    <property type="term" value="C:cytoplasm"/>
    <property type="evidence" value="ECO:0007669"/>
    <property type="project" value="UniProtKB-SubCell"/>
</dbReference>
<dbReference type="STRING" id="1664069.BGLY_4614"/>
<evidence type="ECO:0000313" key="9">
    <source>
        <dbReference type="Proteomes" id="UP001341297"/>
    </source>
</evidence>
<dbReference type="OrthoDB" id="2957368at2"/>
<reference evidence="6" key="2">
    <citation type="submission" date="2015-10" db="EMBL/GenBank/DDBJ databases">
        <authorList>
            <person name="Gilbert D.G."/>
        </authorList>
    </citation>
    <scope>NUCLEOTIDE SEQUENCE</scope>
    <source>
        <strain evidence="6">GO-13</strain>
    </source>
</reference>
<dbReference type="AlphaFoldDB" id="A0A0T6BJL1"/>
<dbReference type="PANTHER" id="PTHR46630">
    <property type="entry name" value="TETRATRICOPEPTIDE REPEAT PROTEIN 29"/>
    <property type="match status" value="1"/>
</dbReference>
<evidence type="ECO:0000256" key="5">
    <source>
        <dbReference type="ARBA" id="ARBA00038253"/>
    </source>
</evidence>
<dbReference type="Gene3D" id="1.25.40.10">
    <property type="entry name" value="Tetratricopeptide repeat domain"/>
    <property type="match status" value="1"/>
</dbReference>
<dbReference type="EMBL" id="LECW02000045">
    <property type="protein sequence ID" value="KRT90010.1"/>
    <property type="molecule type" value="Genomic_DNA"/>
</dbReference>
<keyword evidence="9" id="KW-1185">Reference proteome</keyword>
<dbReference type="Pfam" id="PF18801">
    <property type="entry name" value="RapH_N"/>
    <property type="match status" value="1"/>
</dbReference>
<dbReference type="RefSeq" id="WP_048354207.1">
    <property type="nucleotide sequence ID" value="NZ_CP023481.1"/>
</dbReference>
<evidence type="ECO:0000256" key="4">
    <source>
        <dbReference type="ARBA" id="ARBA00022803"/>
    </source>
</evidence>
<keyword evidence="2" id="KW-0963">Cytoplasm</keyword>
<dbReference type="PANTHER" id="PTHR46630:SF1">
    <property type="entry name" value="TETRATRICOPEPTIDE REPEAT PROTEIN 29"/>
    <property type="match status" value="1"/>
</dbReference>
<evidence type="ECO:0000313" key="8">
    <source>
        <dbReference type="Proteomes" id="UP000036168"/>
    </source>
</evidence>
<comment type="subcellular location">
    <subcellularLocation>
        <location evidence="1">Cytoplasm</location>
    </subcellularLocation>
</comment>
<reference evidence="7 9" key="3">
    <citation type="submission" date="2023-03" db="EMBL/GenBank/DDBJ databases">
        <title>Agriculturally important microbes genome sequencing.</title>
        <authorList>
            <person name="Dunlap C."/>
        </authorList>
    </citation>
    <scope>NUCLEOTIDE SEQUENCE [LARGE SCALE GENOMIC DNA]</scope>
    <source>
        <strain evidence="7 9">CBP-3203</strain>
    </source>
</reference>
<dbReference type="InterPro" id="IPR051476">
    <property type="entry name" value="Bac_ResReg_Asp_Phosphatase"/>
</dbReference>
<name>A0A0T6BJL1_9BACI</name>
<comment type="caution">
    <text evidence="6">The sequence shown here is derived from an EMBL/GenBank/DDBJ whole genome shotgun (WGS) entry which is preliminary data.</text>
</comment>
<keyword evidence="3" id="KW-0677">Repeat</keyword>
<gene>
    <name evidence="6" type="ORF">AB447_205340</name>
    <name evidence="7" type="ORF">P8828_02325</name>
</gene>
<dbReference type="Proteomes" id="UP000036168">
    <property type="component" value="Unassembled WGS sequence"/>
</dbReference>
<proteinExistence type="inferred from homology"/>
<evidence type="ECO:0000313" key="6">
    <source>
        <dbReference type="EMBL" id="KRT90010.1"/>
    </source>
</evidence>
<dbReference type="Proteomes" id="UP001341297">
    <property type="component" value="Unassembled WGS sequence"/>
</dbReference>
<dbReference type="Pfam" id="PF13374">
    <property type="entry name" value="TPR_10"/>
    <property type="match status" value="1"/>
</dbReference>
<sequence length="367" mass="43170">MAAKIAFEAVGNSLNQWYGLIRQNNITEAAAMREEIKRTLDAMEENQDVLLYFNLIDSRFKLLTERYEESGTLLQNINKTPEEIGTDNMIQYYFYFFSGMYEFYKKNFITAINFYKIAELSLHKIPDEIELAEFHYHLAIAYYEIRQNIFSLNHAEKALESFKAHDEYTSKTLKSKMVIAANYVDLQRFQEAEALYQRVYEGASADGDFRSAGLACMNLGICYERHDQLQEARRCLEKALSIPEHRQSVFSLRTKYMLSRVLYKMELYAEAREWYQQAAARAAKKQQTECQSKLFIIHSLYEKNDPDRIDQGLKYLEMKQHWSDVADLAINCAKYFKNQNNYEHSAKYFEKACYAKDQIFKLTEAIS</sequence>
<evidence type="ECO:0000313" key="7">
    <source>
        <dbReference type="EMBL" id="MEC0483685.1"/>
    </source>
</evidence>
<dbReference type="EMBL" id="JARRTL010000006">
    <property type="protein sequence ID" value="MEC0483685.1"/>
    <property type="molecule type" value="Genomic_DNA"/>
</dbReference>
<dbReference type="SMART" id="SM00028">
    <property type="entry name" value="TPR"/>
    <property type="match status" value="4"/>
</dbReference>
<reference evidence="6 8" key="1">
    <citation type="journal article" date="2015" name="Int. J. Syst. Evol. Microbiol.">
        <title>Bacillus glycinifermentans sp. nov., isolated from fermented soybean paste.</title>
        <authorList>
            <person name="Kim S.J."/>
            <person name="Dunlap C.A."/>
            <person name="Kwon S.W."/>
            <person name="Rooney A.P."/>
        </authorList>
    </citation>
    <scope>NUCLEOTIDE SEQUENCE [LARGE SCALE GENOMIC DNA]</scope>
    <source>
        <strain evidence="6 8">GO-13</strain>
    </source>
</reference>
<protein>
    <submittedName>
        <fullName evidence="6">Aspartate phosphatase</fullName>
    </submittedName>
    <submittedName>
        <fullName evidence="7">Tetratricopeptide repeat protein</fullName>
    </submittedName>
</protein>
<accession>A0A0T6BJL1</accession>
<keyword evidence="4" id="KW-0802">TPR repeat</keyword>
<evidence type="ECO:0000256" key="3">
    <source>
        <dbReference type="ARBA" id="ARBA00022737"/>
    </source>
</evidence>
<dbReference type="InterPro" id="IPR019734">
    <property type="entry name" value="TPR_rpt"/>
</dbReference>
<dbReference type="Pfam" id="PF13424">
    <property type="entry name" value="TPR_12"/>
    <property type="match status" value="1"/>
</dbReference>
<dbReference type="SUPFAM" id="SSF48452">
    <property type="entry name" value="TPR-like"/>
    <property type="match status" value="1"/>
</dbReference>